<sequence length="128" mass="14350">MSPKNDQQIMNEYLSNERTLLAWLRTGIGIMVFGFVAVKFSLFLKQLPAKYLAETIPPNSNFTIYLGIGLLVAGALTILLSYLRYTHTVKLLKKGKYQYSTAMLTFITMMLFVLSISLIAYLIIAASA</sequence>
<reference evidence="9" key="1">
    <citation type="submission" date="2016-10" db="EMBL/GenBank/DDBJ databases">
        <authorList>
            <person name="Varghese N."/>
            <person name="Submissions S."/>
        </authorList>
    </citation>
    <scope>NUCLEOTIDE SEQUENCE [LARGE SCALE GENOMIC DNA]</scope>
    <source>
        <strain evidence="9">CGMCC 1.10370</strain>
    </source>
</reference>
<dbReference type="PANTHER" id="PTHR34187">
    <property type="entry name" value="FGR18P"/>
    <property type="match status" value="1"/>
</dbReference>
<evidence type="ECO:0000256" key="5">
    <source>
        <dbReference type="ARBA" id="ARBA00023136"/>
    </source>
</evidence>
<feature type="transmembrane region" description="Helical" evidence="6">
    <location>
        <begin position="62"/>
        <end position="83"/>
    </location>
</feature>
<evidence type="ECO:0000256" key="6">
    <source>
        <dbReference type="SAM" id="Phobius"/>
    </source>
</evidence>
<gene>
    <name evidence="8" type="ORF">SAMN05216297_11874</name>
</gene>
<dbReference type="RefSeq" id="WP_091498734.1">
    <property type="nucleotide sequence ID" value="NZ_FOMH01000018.1"/>
</dbReference>
<evidence type="ECO:0000256" key="3">
    <source>
        <dbReference type="ARBA" id="ARBA00022692"/>
    </source>
</evidence>
<dbReference type="Proteomes" id="UP000199672">
    <property type="component" value="Unassembled WGS sequence"/>
</dbReference>
<protein>
    <submittedName>
        <fullName evidence="8">Putative membrane protein</fullName>
    </submittedName>
</protein>
<evidence type="ECO:0000259" key="7">
    <source>
        <dbReference type="Pfam" id="PF02656"/>
    </source>
</evidence>
<keyword evidence="9" id="KW-1185">Reference proteome</keyword>
<dbReference type="InterPro" id="IPR003807">
    <property type="entry name" value="DUF202"/>
</dbReference>
<evidence type="ECO:0000313" key="9">
    <source>
        <dbReference type="Proteomes" id="UP000199672"/>
    </source>
</evidence>
<keyword evidence="3 6" id="KW-0812">Transmembrane</keyword>
<dbReference type="GO" id="GO:0005886">
    <property type="term" value="C:plasma membrane"/>
    <property type="evidence" value="ECO:0007669"/>
    <property type="project" value="UniProtKB-SubCell"/>
</dbReference>
<feature type="transmembrane region" description="Helical" evidence="6">
    <location>
        <begin position="104"/>
        <end position="124"/>
    </location>
</feature>
<feature type="transmembrane region" description="Helical" evidence="6">
    <location>
        <begin position="20"/>
        <end position="42"/>
    </location>
</feature>
<name>A0A1I1X6C9_9FLAO</name>
<dbReference type="Pfam" id="PF02656">
    <property type="entry name" value="DUF202"/>
    <property type="match status" value="1"/>
</dbReference>
<feature type="domain" description="DUF202" evidence="7">
    <location>
        <begin position="13"/>
        <end position="90"/>
    </location>
</feature>
<dbReference type="STRING" id="739143.SAMN05216297_11874"/>
<evidence type="ECO:0000256" key="2">
    <source>
        <dbReference type="ARBA" id="ARBA00022475"/>
    </source>
</evidence>
<organism evidence="8 9">
    <name type="scientific">Flavobacterium phragmitis</name>
    <dbReference type="NCBI Taxonomy" id="739143"/>
    <lineage>
        <taxon>Bacteria</taxon>
        <taxon>Pseudomonadati</taxon>
        <taxon>Bacteroidota</taxon>
        <taxon>Flavobacteriia</taxon>
        <taxon>Flavobacteriales</taxon>
        <taxon>Flavobacteriaceae</taxon>
        <taxon>Flavobacterium</taxon>
    </lineage>
</organism>
<dbReference type="PANTHER" id="PTHR34187:SF2">
    <property type="entry name" value="DUF202 DOMAIN-CONTAINING PROTEIN"/>
    <property type="match status" value="1"/>
</dbReference>
<evidence type="ECO:0000256" key="4">
    <source>
        <dbReference type="ARBA" id="ARBA00022989"/>
    </source>
</evidence>
<dbReference type="EMBL" id="FOMH01000018">
    <property type="protein sequence ID" value="SFE02929.1"/>
    <property type="molecule type" value="Genomic_DNA"/>
</dbReference>
<dbReference type="AlphaFoldDB" id="A0A1I1X6C9"/>
<keyword evidence="4 6" id="KW-1133">Transmembrane helix</keyword>
<keyword evidence="5 6" id="KW-0472">Membrane</keyword>
<proteinExistence type="predicted"/>
<dbReference type="InterPro" id="IPR052053">
    <property type="entry name" value="IM_YidH-like"/>
</dbReference>
<keyword evidence="2" id="KW-1003">Cell membrane</keyword>
<accession>A0A1I1X6C9</accession>
<dbReference type="OrthoDB" id="582337at2"/>
<evidence type="ECO:0000256" key="1">
    <source>
        <dbReference type="ARBA" id="ARBA00004651"/>
    </source>
</evidence>
<comment type="subcellular location">
    <subcellularLocation>
        <location evidence="1">Cell membrane</location>
        <topology evidence="1">Multi-pass membrane protein</topology>
    </subcellularLocation>
</comment>
<evidence type="ECO:0000313" key="8">
    <source>
        <dbReference type="EMBL" id="SFE02929.1"/>
    </source>
</evidence>